<evidence type="ECO:0000259" key="9">
    <source>
        <dbReference type="PROSITE" id="PS50090"/>
    </source>
</evidence>
<protein>
    <recommendedName>
        <fullName evidence="8">Myb-related protein 123</fullName>
    </recommendedName>
</protein>
<dbReference type="FunFam" id="1.10.10.60:FF:000001">
    <property type="entry name" value="MYB-related transcription factor"/>
    <property type="match status" value="1"/>
</dbReference>
<evidence type="ECO:0000313" key="12">
    <source>
        <dbReference type="Proteomes" id="UP001189624"/>
    </source>
</evidence>
<dbReference type="InterPro" id="IPR001005">
    <property type="entry name" value="SANT/Myb"/>
</dbReference>
<feature type="domain" description="Myb-like" evidence="9">
    <location>
        <begin position="98"/>
        <end position="148"/>
    </location>
</feature>
<feature type="domain" description="HTH myb-type" evidence="10">
    <location>
        <begin position="98"/>
        <end position="152"/>
    </location>
</feature>
<evidence type="ECO:0000256" key="4">
    <source>
        <dbReference type="ARBA" id="ARBA00023125"/>
    </source>
</evidence>
<proteinExistence type="predicted"/>
<evidence type="ECO:0000256" key="5">
    <source>
        <dbReference type="ARBA" id="ARBA00023159"/>
    </source>
</evidence>
<accession>A0AA87B6B8</accession>
<dbReference type="SUPFAM" id="SSF46689">
    <property type="entry name" value="Homeodomain-like"/>
    <property type="match status" value="1"/>
</dbReference>
<sequence>MRTTVYQSHFKGHCADRDLADSPTSEHQGKRELVKMKRKGGYENQDAVNRGAWSAEEDQILINYVHLHGEGKWGQISRRAGLKRCGKSCRLRWLNYLKPDIKRGNISSDEEDLIIRLHSLLGNRWSLIAGRLPGRTDNEIKNYWNTYLRKKVEEKHKHNNNIPIELRIESPRCSKNTLGIAMDPTKSSHPVRCTEVMMPTRALNDSVDNKSLISASWNQNPFASTALDDHDRCAEGFPKHFDISDLFMTHEDCHFNGYACVEIPQHFGDESNGLNGAIGETWYDNWKNDDYFPLEYDVDFSLFS</sequence>
<dbReference type="PROSITE" id="PS50090">
    <property type="entry name" value="MYB_LIKE"/>
    <property type="match status" value="2"/>
</dbReference>
<dbReference type="PANTHER" id="PTHR47999:SF96">
    <property type="entry name" value="TRANSCRIPTION REPRESSOR MYB6-LIKE"/>
    <property type="match status" value="1"/>
</dbReference>
<name>A0AA87B6B8_9FABA</name>
<feature type="domain" description="Myb-like" evidence="9">
    <location>
        <begin position="45"/>
        <end position="97"/>
    </location>
</feature>
<dbReference type="CDD" id="cd00167">
    <property type="entry name" value="SANT"/>
    <property type="match status" value="2"/>
</dbReference>
<dbReference type="GO" id="GO:0003677">
    <property type="term" value="F:DNA binding"/>
    <property type="evidence" value="ECO:0007669"/>
    <property type="project" value="UniProtKB-KW"/>
</dbReference>
<dbReference type="PROSITE" id="PS51294">
    <property type="entry name" value="HTH_MYB"/>
    <property type="match status" value="2"/>
</dbReference>
<dbReference type="InterPro" id="IPR015495">
    <property type="entry name" value="Myb_TF_plants"/>
</dbReference>
<reference evidence="11" key="1">
    <citation type="submission" date="2023-10" db="EMBL/GenBank/DDBJ databases">
        <authorList>
            <person name="Domelevo Entfellner J.-B."/>
        </authorList>
    </citation>
    <scope>NUCLEOTIDE SEQUENCE</scope>
</reference>
<keyword evidence="12" id="KW-1185">Reference proteome</keyword>
<evidence type="ECO:0000256" key="1">
    <source>
        <dbReference type="ARBA" id="ARBA00004123"/>
    </source>
</evidence>
<keyword evidence="4" id="KW-0238">DNA-binding</keyword>
<dbReference type="EMBL" id="OY731407">
    <property type="protein sequence ID" value="CAJ1976711.1"/>
    <property type="molecule type" value="Genomic_DNA"/>
</dbReference>
<keyword evidence="3" id="KW-0805">Transcription regulation</keyword>
<keyword evidence="5" id="KW-0010">Activator</keyword>
<organism evidence="11 12">
    <name type="scientific">Sphenostylis stenocarpa</name>
    <dbReference type="NCBI Taxonomy" id="92480"/>
    <lineage>
        <taxon>Eukaryota</taxon>
        <taxon>Viridiplantae</taxon>
        <taxon>Streptophyta</taxon>
        <taxon>Embryophyta</taxon>
        <taxon>Tracheophyta</taxon>
        <taxon>Spermatophyta</taxon>
        <taxon>Magnoliopsida</taxon>
        <taxon>eudicotyledons</taxon>
        <taxon>Gunneridae</taxon>
        <taxon>Pentapetalae</taxon>
        <taxon>rosids</taxon>
        <taxon>fabids</taxon>
        <taxon>Fabales</taxon>
        <taxon>Fabaceae</taxon>
        <taxon>Papilionoideae</taxon>
        <taxon>50 kb inversion clade</taxon>
        <taxon>NPAAA clade</taxon>
        <taxon>indigoferoid/millettioid clade</taxon>
        <taxon>Phaseoleae</taxon>
        <taxon>Sphenostylis</taxon>
    </lineage>
</organism>
<dbReference type="Gene3D" id="1.10.10.60">
    <property type="entry name" value="Homeodomain-like"/>
    <property type="match status" value="2"/>
</dbReference>
<keyword evidence="6" id="KW-0804">Transcription</keyword>
<dbReference type="FunFam" id="1.10.10.60:FF:000302">
    <property type="entry name" value="Transcription factor TT2"/>
    <property type="match status" value="1"/>
</dbReference>
<evidence type="ECO:0000256" key="8">
    <source>
        <dbReference type="ARBA" id="ARBA00083772"/>
    </source>
</evidence>
<feature type="domain" description="HTH myb-type" evidence="10">
    <location>
        <begin position="45"/>
        <end position="97"/>
    </location>
</feature>
<keyword evidence="7" id="KW-0539">Nucleus</keyword>
<keyword evidence="2" id="KW-0677">Repeat</keyword>
<comment type="subcellular location">
    <subcellularLocation>
        <location evidence="1">Nucleus</location>
    </subcellularLocation>
</comment>
<dbReference type="GO" id="GO:0005634">
    <property type="term" value="C:nucleus"/>
    <property type="evidence" value="ECO:0007669"/>
    <property type="project" value="UniProtKB-SubCell"/>
</dbReference>
<dbReference type="Pfam" id="PF00249">
    <property type="entry name" value="Myb_DNA-binding"/>
    <property type="match status" value="2"/>
</dbReference>
<dbReference type="Proteomes" id="UP001189624">
    <property type="component" value="Chromosome 10"/>
</dbReference>
<evidence type="ECO:0000256" key="2">
    <source>
        <dbReference type="ARBA" id="ARBA00022737"/>
    </source>
</evidence>
<dbReference type="InterPro" id="IPR017930">
    <property type="entry name" value="Myb_dom"/>
</dbReference>
<evidence type="ECO:0000256" key="6">
    <source>
        <dbReference type="ARBA" id="ARBA00023163"/>
    </source>
</evidence>
<evidence type="ECO:0000256" key="3">
    <source>
        <dbReference type="ARBA" id="ARBA00023015"/>
    </source>
</evidence>
<gene>
    <name evidence="11" type="ORF">AYBTSS11_LOCUS28851</name>
</gene>
<dbReference type="InterPro" id="IPR009057">
    <property type="entry name" value="Homeodomain-like_sf"/>
</dbReference>
<evidence type="ECO:0000259" key="10">
    <source>
        <dbReference type="PROSITE" id="PS51294"/>
    </source>
</evidence>
<evidence type="ECO:0000313" key="11">
    <source>
        <dbReference type="EMBL" id="CAJ1976711.1"/>
    </source>
</evidence>
<dbReference type="Gramene" id="rna-AYBTSS11_LOCUS28851">
    <property type="protein sequence ID" value="CAJ1976711.1"/>
    <property type="gene ID" value="gene-AYBTSS11_LOCUS28851"/>
</dbReference>
<dbReference type="SMART" id="SM00717">
    <property type="entry name" value="SANT"/>
    <property type="match status" value="2"/>
</dbReference>
<evidence type="ECO:0000256" key="7">
    <source>
        <dbReference type="ARBA" id="ARBA00023242"/>
    </source>
</evidence>
<dbReference type="AlphaFoldDB" id="A0AA87B6B8"/>
<dbReference type="PANTHER" id="PTHR47999">
    <property type="entry name" value="TRANSCRIPTION FACTOR MYB8-RELATED-RELATED"/>
    <property type="match status" value="1"/>
</dbReference>